<keyword evidence="3" id="KW-1185">Reference proteome</keyword>
<feature type="region of interest" description="Disordered" evidence="1">
    <location>
        <begin position="1"/>
        <end position="128"/>
    </location>
</feature>
<feature type="compositionally biased region" description="Low complexity" evidence="1">
    <location>
        <begin position="90"/>
        <end position="126"/>
    </location>
</feature>
<name>A0AAN8L6J2_9TELE</name>
<feature type="compositionally biased region" description="Low complexity" evidence="1">
    <location>
        <begin position="9"/>
        <end position="24"/>
    </location>
</feature>
<sequence length="246" mass="27886">MLQYPSKVSSSNAPAPQPAAASAAVWYPVPQSVAPASRSNRPLNLRSRRNPPPYLSKCGIQLNFPSRNNHASMPLPQKQPTTMPQQEWHPAQIPQQQKQPVPIPQQLKFPRSNRPLNLRSSRRNPPQYLSKCGIQLNFRIQLKFSAESNRPPCLYHIPQKQPTTMPQQEWHPAQKNRPQQQKKQPSQYPSNSKSRYENGKTVFSQTRYTPGEVMPVDSGNSLKDNHVDIAAPSIYPPLVKDPARKI</sequence>
<proteinExistence type="predicted"/>
<reference evidence="2 3" key="1">
    <citation type="submission" date="2021-04" db="EMBL/GenBank/DDBJ databases">
        <authorList>
            <person name="De Guttry C."/>
            <person name="Zahm M."/>
            <person name="Klopp C."/>
            <person name="Cabau C."/>
            <person name="Louis A."/>
            <person name="Berthelot C."/>
            <person name="Parey E."/>
            <person name="Roest Crollius H."/>
            <person name="Montfort J."/>
            <person name="Robinson-Rechavi M."/>
            <person name="Bucao C."/>
            <person name="Bouchez O."/>
            <person name="Gislard M."/>
            <person name="Lluch J."/>
            <person name="Milhes M."/>
            <person name="Lampietro C."/>
            <person name="Lopez Roques C."/>
            <person name="Donnadieu C."/>
            <person name="Braasch I."/>
            <person name="Desvignes T."/>
            <person name="Postlethwait J."/>
            <person name="Bobe J."/>
            <person name="Wedekind C."/>
            <person name="Guiguen Y."/>
        </authorList>
    </citation>
    <scope>NUCLEOTIDE SEQUENCE [LARGE SCALE GENOMIC DNA]</scope>
    <source>
        <strain evidence="2">Cs_M1</strain>
        <tissue evidence="2">Blood</tissue>
    </source>
</reference>
<organism evidence="2 3">
    <name type="scientific">Coregonus suidteri</name>
    <dbReference type="NCBI Taxonomy" id="861788"/>
    <lineage>
        <taxon>Eukaryota</taxon>
        <taxon>Metazoa</taxon>
        <taxon>Chordata</taxon>
        <taxon>Craniata</taxon>
        <taxon>Vertebrata</taxon>
        <taxon>Euteleostomi</taxon>
        <taxon>Actinopterygii</taxon>
        <taxon>Neopterygii</taxon>
        <taxon>Teleostei</taxon>
        <taxon>Protacanthopterygii</taxon>
        <taxon>Salmoniformes</taxon>
        <taxon>Salmonidae</taxon>
        <taxon>Coregoninae</taxon>
        <taxon>Coregonus</taxon>
    </lineage>
</organism>
<protein>
    <submittedName>
        <fullName evidence="2">Uncharacterized protein</fullName>
    </submittedName>
</protein>
<feature type="region of interest" description="Disordered" evidence="1">
    <location>
        <begin position="153"/>
        <end position="222"/>
    </location>
</feature>
<dbReference type="AlphaFoldDB" id="A0AAN8L6J2"/>
<evidence type="ECO:0000313" key="3">
    <source>
        <dbReference type="Proteomes" id="UP001356427"/>
    </source>
</evidence>
<evidence type="ECO:0000313" key="2">
    <source>
        <dbReference type="EMBL" id="KAK6300626.1"/>
    </source>
</evidence>
<gene>
    <name evidence="2" type="ORF">J4Q44_G00287240</name>
</gene>
<dbReference type="Proteomes" id="UP001356427">
    <property type="component" value="Unassembled WGS sequence"/>
</dbReference>
<feature type="compositionally biased region" description="Low complexity" evidence="1">
    <location>
        <begin position="173"/>
        <end position="193"/>
    </location>
</feature>
<dbReference type="EMBL" id="JAGTTL010000027">
    <property type="protein sequence ID" value="KAK6300626.1"/>
    <property type="molecule type" value="Genomic_DNA"/>
</dbReference>
<comment type="caution">
    <text evidence="2">The sequence shown here is derived from an EMBL/GenBank/DDBJ whole genome shotgun (WGS) entry which is preliminary data.</text>
</comment>
<accession>A0AAN8L6J2</accession>
<evidence type="ECO:0000256" key="1">
    <source>
        <dbReference type="SAM" id="MobiDB-lite"/>
    </source>
</evidence>